<protein>
    <submittedName>
        <fullName evidence="1">Tn7-like transposition domain protein</fullName>
    </submittedName>
</protein>
<gene>
    <name evidence="1" type="ORF">IL95_25030</name>
</gene>
<feature type="non-terminal residue" evidence="1">
    <location>
        <position position="31"/>
    </location>
</feature>
<accession>A0A5U0DZY2</accession>
<sequence>MDIIRNSVWLSQGTDLLAEGLYRVLDFDRKV</sequence>
<proteinExistence type="predicted"/>
<comment type="caution">
    <text evidence="1">The sequence shown here is derived from an EMBL/GenBank/DDBJ whole genome shotgun (WGS) entry which is preliminary data.</text>
</comment>
<reference evidence="1" key="1">
    <citation type="submission" date="2019-06" db="EMBL/GenBank/DDBJ databases">
        <authorList>
            <consortium name="GenomeTrakr network: Whole genome sequencing for foodborne pathogen traceback"/>
        </authorList>
    </citation>
    <scope>NUCLEOTIDE SEQUENCE</scope>
    <source>
        <strain evidence="1">NY-20054</strain>
    </source>
</reference>
<organism evidence="1">
    <name type="scientific">Salmonella enterica subsp. enterica serovar Heidelberg</name>
    <dbReference type="NCBI Taxonomy" id="611"/>
    <lineage>
        <taxon>Bacteria</taxon>
        <taxon>Pseudomonadati</taxon>
        <taxon>Pseudomonadota</taxon>
        <taxon>Gammaproteobacteria</taxon>
        <taxon>Enterobacterales</taxon>
        <taxon>Enterobacteriaceae</taxon>
        <taxon>Salmonella</taxon>
    </lineage>
</organism>
<name>A0A5U0DZY2_SALET</name>
<evidence type="ECO:0000313" key="1">
    <source>
        <dbReference type="EMBL" id="EBO3034106.1"/>
    </source>
</evidence>
<dbReference type="AlphaFoldDB" id="A0A5U0DZY2"/>
<dbReference type="EMBL" id="AAGIBR010000071">
    <property type="protein sequence ID" value="EBO3034106.1"/>
    <property type="molecule type" value="Genomic_DNA"/>
</dbReference>